<reference evidence="6 7" key="1">
    <citation type="journal article" date="2015" name="Genome Announc.">
        <title>Expanding the biotechnology potential of lactobacilli through comparative genomics of 213 strains and associated genera.</title>
        <authorList>
            <person name="Sun Z."/>
            <person name="Harris H.M."/>
            <person name="McCann A."/>
            <person name="Guo C."/>
            <person name="Argimon S."/>
            <person name="Zhang W."/>
            <person name="Yang X."/>
            <person name="Jeffery I.B."/>
            <person name="Cooney J.C."/>
            <person name="Kagawa T.F."/>
            <person name="Liu W."/>
            <person name="Song Y."/>
            <person name="Salvetti E."/>
            <person name="Wrobel A."/>
            <person name="Rasinkangas P."/>
            <person name="Parkhill J."/>
            <person name="Rea M.C."/>
            <person name="O'Sullivan O."/>
            <person name="Ritari J."/>
            <person name="Douillard F.P."/>
            <person name="Paul Ross R."/>
            <person name="Yang R."/>
            <person name="Briner A.E."/>
            <person name="Felis G.E."/>
            <person name="de Vos W.M."/>
            <person name="Barrangou R."/>
            <person name="Klaenhammer T.R."/>
            <person name="Caufield P.W."/>
            <person name="Cui Y."/>
            <person name="Zhang H."/>
            <person name="O'Toole P.W."/>
        </authorList>
    </citation>
    <scope>NUCLEOTIDE SEQUENCE [LARGE SCALE GENOMIC DNA]</scope>
    <source>
        <strain evidence="6 7">DSM 16381</strain>
    </source>
</reference>
<name>A0A0R1URE1_9LACO</name>
<feature type="domain" description="HTH araC/xylS-type" evidence="5">
    <location>
        <begin position="177"/>
        <end position="284"/>
    </location>
</feature>
<protein>
    <submittedName>
        <fullName evidence="6">AraC family transcriptional regulator</fullName>
    </submittedName>
</protein>
<dbReference type="PATRIC" id="fig|1423753.3.peg.2106"/>
<dbReference type="AlphaFoldDB" id="A0A0R1URE1"/>
<dbReference type="InterPro" id="IPR050204">
    <property type="entry name" value="AraC_XylS_family_regulators"/>
</dbReference>
<dbReference type="Pfam" id="PF12833">
    <property type="entry name" value="HTH_18"/>
    <property type="match status" value="1"/>
</dbReference>
<dbReference type="InterPro" id="IPR037923">
    <property type="entry name" value="HTH-like"/>
</dbReference>
<gene>
    <name evidence="6" type="ORF">FD28_GL002001</name>
</gene>
<evidence type="ECO:0000259" key="5">
    <source>
        <dbReference type="PROSITE" id="PS01124"/>
    </source>
</evidence>
<dbReference type="GO" id="GO:0003700">
    <property type="term" value="F:DNA-binding transcription factor activity"/>
    <property type="evidence" value="ECO:0007669"/>
    <property type="project" value="InterPro"/>
</dbReference>
<dbReference type="Gene3D" id="1.10.10.60">
    <property type="entry name" value="Homeodomain-like"/>
    <property type="match status" value="1"/>
</dbReference>
<proteinExistence type="predicted"/>
<keyword evidence="4" id="KW-0804">Transcription</keyword>
<dbReference type="Proteomes" id="UP000051580">
    <property type="component" value="Unassembled WGS sequence"/>
</dbReference>
<keyword evidence="1" id="KW-0805">Transcription regulation</keyword>
<dbReference type="InterPro" id="IPR020449">
    <property type="entry name" value="Tscrpt_reg_AraC-type_HTH"/>
</dbReference>
<evidence type="ECO:0000313" key="7">
    <source>
        <dbReference type="Proteomes" id="UP000051580"/>
    </source>
</evidence>
<evidence type="ECO:0000256" key="1">
    <source>
        <dbReference type="ARBA" id="ARBA00023015"/>
    </source>
</evidence>
<keyword evidence="3" id="KW-0010">Activator</keyword>
<keyword evidence="7" id="KW-1185">Reference proteome</keyword>
<organism evidence="6 7">
    <name type="scientific">Levilactobacillus hammesii DSM 16381</name>
    <dbReference type="NCBI Taxonomy" id="1423753"/>
    <lineage>
        <taxon>Bacteria</taxon>
        <taxon>Bacillati</taxon>
        <taxon>Bacillota</taxon>
        <taxon>Bacilli</taxon>
        <taxon>Lactobacillales</taxon>
        <taxon>Lactobacillaceae</taxon>
        <taxon>Levilactobacillus</taxon>
    </lineage>
</organism>
<evidence type="ECO:0000256" key="3">
    <source>
        <dbReference type="ARBA" id="ARBA00023159"/>
    </source>
</evidence>
<accession>A0A0R1URE1</accession>
<dbReference type="PROSITE" id="PS01124">
    <property type="entry name" value="HTH_ARAC_FAMILY_2"/>
    <property type="match status" value="1"/>
</dbReference>
<dbReference type="PROSITE" id="PS00041">
    <property type="entry name" value="HTH_ARAC_FAMILY_1"/>
    <property type="match status" value="1"/>
</dbReference>
<dbReference type="PANTHER" id="PTHR46796:SF7">
    <property type="entry name" value="ARAC FAMILY TRANSCRIPTIONAL REGULATOR"/>
    <property type="match status" value="1"/>
</dbReference>
<dbReference type="Pfam" id="PF02311">
    <property type="entry name" value="AraC_binding"/>
    <property type="match status" value="1"/>
</dbReference>
<dbReference type="PANTHER" id="PTHR46796">
    <property type="entry name" value="HTH-TYPE TRANSCRIPTIONAL ACTIVATOR RHAS-RELATED"/>
    <property type="match status" value="1"/>
</dbReference>
<dbReference type="SMART" id="SM00342">
    <property type="entry name" value="HTH_ARAC"/>
    <property type="match status" value="1"/>
</dbReference>
<dbReference type="EMBL" id="AZFS01000044">
    <property type="protein sequence ID" value="KRL95775.1"/>
    <property type="molecule type" value="Genomic_DNA"/>
</dbReference>
<dbReference type="GO" id="GO:0043565">
    <property type="term" value="F:sequence-specific DNA binding"/>
    <property type="evidence" value="ECO:0007669"/>
    <property type="project" value="InterPro"/>
</dbReference>
<dbReference type="PRINTS" id="PR00032">
    <property type="entry name" value="HTHARAC"/>
</dbReference>
<evidence type="ECO:0000256" key="2">
    <source>
        <dbReference type="ARBA" id="ARBA00023125"/>
    </source>
</evidence>
<dbReference type="InterPro" id="IPR009057">
    <property type="entry name" value="Homeodomain-like_sf"/>
</dbReference>
<keyword evidence="2" id="KW-0238">DNA-binding</keyword>
<sequence length="291" mass="33414">MAIDYLPVINTHFTLFGGHLETVPAGWQWPAEEHPAFELMYILKGRQRTITETGELVLQAGELTIIPIETRHANYALDHRPMTYFCMHFNLDDPALRYLLIREYAGRIITPQDALYPRLKRQAEQLMAMIGPDYNLADQLDLQVSVIDLIMTLVKDLKAAGKFTPQAADVDQFMLCHQLASDLKAQLDYQVYHAAVPQQPSVARIIAKRNISQSYALKLFQKYYHESPQQYLINLKLATAKELLRQPRARINAVSAKLAYTAPSHFTREFKKHFGQTPSAYLRDLKENRTN</sequence>
<dbReference type="InterPro" id="IPR018062">
    <property type="entry name" value="HTH_AraC-typ_CS"/>
</dbReference>
<dbReference type="STRING" id="1423753.FD28_GL002001"/>
<evidence type="ECO:0000256" key="4">
    <source>
        <dbReference type="ARBA" id="ARBA00023163"/>
    </source>
</evidence>
<evidence type="ECO:0000313" key="6">
    <source>
        <dbReference type="EMBL" id="KRL95775.1"/>
    </source>
</evidence>
<dbReference type="InterPro" id="IPR014710">
    <property type="entry name" value="RmlC-like_jellyroll"/>
</dbReference>
<dbReference type="SUPFAM" id="SSF46689">
    <property type="entry name" value="Homeodomain-like"/>
    <property type="match status" value="1"/>
</dbReference>
<dbReference type="SUPFAM" id="SSF51215">
    <property type="entry name" value="Regulatory protein AraC"/>
    <property type="match status" value="1"/>
</dbReference>
<dbReference type="InterPro" id="IPR018060">
    <property type="entry name" value="HTH_AraC"/>
</dbReference>
<dbReference type="OrthoDB" id="1975977at2"/>
<dbReference type="Gene3D" id="2.60.120.10">
    <property type="entry name" value="Jelly Rolls"/>
    <property type="match status" value="1"/>
</dbReference>
<comment type="caution">
    <text evidence="6">The sequence shown here is derived from an EMBL/GenBank/DDBJ whole genome shotgun (WGS) entry which is preliminary data.</text>
</comment>
<dbReference type="InterPro" id="IPR003313">
    <property type="entry name" value="AraC-bd"/>
</dbReference>
<dbReference type="RefSeq" id="WP_057732338.1">
    <property type="nucleotide sequence ID" value="NZ_AZFS01000044.1"/>
</dbReference>